<dbReference type="RefSeq" id="WP_182513751.1">
    <property type="nucleotide sequence ID" value="NZ_JACJIQ010000014.1"/>
</dbReference>
<reference evidence="1 2" key="1">
    <citation type="submission" date="2020-08" db="EMBL/GenBank/DDBJ databases">
        <title>Genomic Encyclopedia of Type Strains, Phase IV (KMG-IV): sequencing the most valuable type-strain genomes for metagenomic binning, comparative biology and taxonomic classification.</title>
        <authorList>
            <person name="Goeker M."/>
        </authorList>
    </citation>
    <scope>NUCLEOTIDE SEQUENCE [LARGE SCALE GENOMIC DNA]</scope>
    <source>
        <strain evidence="1 2">DSM 29854</strain>
    </source>
</reference>
<accession>A0A839GP67</accession>
<name>A0A839GP67_9BACT</name>
<dbReference type="Pfam" id="PF14054">
    <property type="entry name" value="DUF4249"/>
    <property type="match status" value="1"/>
</dbReference>
<gene>
    <name evidence="1" type="ORF">FHS90_003319</name>
</gene>
<proteinExistence type="predicted"/>
<dbReference type="EMBL" id="JACJIQ010000014">
    <property type="protein sequence ID" value="MBA9078589.1"/>
    <property type="molecule type" value="Genomic_DNA"/>
</dbReference>
<dbReference type="AlphaFoldDB" id="A0A839GP67"/>
<evidence type="ECO:0000313" key="2">
    <source>
        <dbReference type="Proteomes" id="UP000563094"/>
    </source>
</evidence>
<dbReference type="Proteomes" id="UP000563094">
    <property type="component" value="Unassembled WGS sequence"/>
</dbReference>
<organism evidence="1 2">
    <name type="scientific">Rufibacter quisquiliarum</name>
    <dbReference type="NCBI Taxonomy" id="1549639"/>
    <lineage>
        <taxon>Bacteria</taxon>
        <taxon>Pseudomonadati</taxon>
        <taxon>Bacteroidota</taxon>
        <taxon>Cytophagia</taxon>
        <taxon>Cytophagales</taxon>
        <taxon>Hymenobacteraceae</taxon>
        <taxon>Rufibacter</taxon>
    </lineage>
</organism>
<keyword evidence="2" id="KW-1185">Reference proteome</keyword>
<evidence type="ECO:0008006" key="3">
    <source>
        <dbReference type="Google" id="ProtNLM"/>
    </source>
</evidence>
<evidence type="ECO:0000313" key="1">
    <source>
        <dbReference type="EMBL" id="MBA9078589.1"/>
    </source>
</evidence>
<comment type="caution">
    <text evidence="1">The sequence shown here is derived from an EMBL/GenBank/DDBJ whole genome shotgun (WGS) entry which is preliminary data.</text>
</comment>
<dbReference type="InterPro" id="IPR025345">
    <property type="entry name" value="DUF4249"/>
</dbReference>
<sequence>MEQEIEVKLPTLPSQLVVECYLENGQPYRLALSESQSYFAGNQPSPVDDAKVTITKNNEPPVSLTFKLVADEKNEKVYTHQNTRVVDGKPGDVFTLLITDPRGRRLTGTTTVLAPVPFDSVGYKFNDKPVESQEAYLLVRWQDQPSVKNFYRLLAHQDSAGVVDSKMDAELNDRLRDGKKITYTTTYRFKHDDTLNIKLFHIDEAYYNFISSIEDARRANGNPFAQPVSIKSTVAGGFGVFTHLNYSAKQLIIK</sequence>
<protein>
    <recommendedName>
        <fullName evidence="3">DUF4249 domain-containing protein</fullName>
    </recommendedName>
</protein>